<dbReference type="Proteomes" id="UP000037982">
    <property type="component" value="Unassembled WGS sequence"/>
</dbReference>
<dbReference type="Pfam" id="PF09990">
    <property type="entry name" value="DUF2231"/>
    <property type="match status" value="1"/>
</dbReference>
<dbReference type="GO" id="GO:0046872">
    <property type="term" value="F:metal ion binding"/>
    <property type="evidence" value="ECO:0007669"/>
    <property type="project" value="UniProtKB-KW"/>
</dbReference>
<dbReference type="CDD" id="cd03467">
    <property type="entry name" value="Rieske"/>
    <property type="match status" value="1"/>
</dbReference>
<reference evidence="10" key="1">
    <citation type="submission" date="2015-07" db="EMBL/GenBank/DDBJ databases">
        <authorList>
            <person name="Ju K.-S."/>
            <person name="Doroghazi J.R."/>
            <person name="Metcalf W.W."/>
        </authorList>
    </citation>
    <scope>NUCLEOTIDE SEQUENCE [LARGE SCALE GENOMIC DNA]</scope>
    <source>
        <strain evidence="10">NRRL ISP-5002</strain>
    </source>
</reference>
<sequence length="283" mass="29866">MANSLDSLADAKALDAVIAPLRKVVRALPLGRYRDVLHGRQLGHPLHPALVQVPIGAWTSAALLDVVPGASRSARFLVGVGVVAAVPAALTGWVDWAEQHKRQMRTGVVHAAANAAAIGLYTGSWAARRQGRPWRGKALGLAGLTAATAGGMLGGHLAFRHGAGTNKAEPVPRLLKPDWQLLGRMDDLPVGKPVRREVGEVPVIVVREDGDEVHVLANRCSHLSGPLSEGKITDGCVKCPWHGSTFRLSDGQNIRGPATAPQPSFEVRTDSAGTVYVRLPEAG</sequence>
<dbReference type="SUPFAM" id="SSF50022">
    <property type="entry name" value="ISP domain"/>
    <property type="match status" value="1"/>
</dbReference>
<keyword evidence="1" id="KW-0001">2Fe-2S</keyword>
<dbReference type="Gene3D" id="2.102.10.10">
    <property type="entry name" value="Rieske [2Fe-2S] iron-sulphur domain"/>
    <property type="match status" value="1"/>
</dbReference>
<accession>A0A0N0XWV7</accession>
<keyword evidence="7" id="KW-0812">Transmembrane</keyword>
<name>A0A0N0XWV7_9ACTN</name>
<dbReference type="GO" id="GO:0004497">
    <property type="term" value="F:monooxygenase activity"/>
    <property type="evidence" value="ECO:0007669"/>
    <property type="project" value="UniProtKB-ARBA"/>
</dbReference>
<keyword evidence="3" id="KW-0408">Iron</keyword>
<evidence type="ECO:0000256" key="3">
    <source>
        <dbReference type="ARBA" id="ARBA00023004"/>
    </source>
</evidence>
<feature type="transmembrane region" description="Helical" evidence="7">
    <location>
        <begin position="76"/>
        <end position="96"/>
    </location>
</feature>
<comment type="cofactor">
    <cofactor evidence="5">
        <name>[2Fe-2S] cluster</name>
        <dbReference type="ChEBI" id="CHEBI:190135"/>
    </cofactor>
</comment>
<evidence type="ECO:0000313" key="9">
    <source>
        <dbReference type="EMBL" id="KPC64386.1"/>
    </source>
</evidence>
<gene>
    <name evidence="9" type="ORF">ADL29_12015</name>
</gene>
<dbReference type="PANTHER" id="PTHR21496">
    <property type="entry name" value="FERREDOXIN-RELATED"/>
    <property type="match status" value="1"/>
</dbReference>
<dbReference type="InterPro" id="IPR036922">
    <property type="entry name" value="Rieske_2Fe-2S_sf"/>
</dbReference>
<evidence type="ECO:0000256" key="7">
    <source>
        <dbReference type="SAM" id="Phobius"/>
    </source>
</evidence>
<feature type="transmembrane region" description="Helical" evidence="7">
    <location>
        <begin position="108"/>
        <end position="127"/>
    </location>
</feature>
<dbReference type="InterPro" id="IPR017941">
    <property type="entry name" value="Rieske_2Fe-2S"/>
</dbReference>
<organism evidence="9 10">
    <name type="scientific">Streptomyces chattanoogensis</name>
    <dbReference type="NCBI Taxonomy" id="66876"/>
    <lineage>
        <taxon>Bacteria</taxon>
        <taxon>Bacillati</taxon>
        <taxon>Actinomycetota</taxon>
        <taxon>Actinomycetes</taxon>
        <taxon>Kitasatosporales</taxon>
        <taxon>Streptomycetaceae</taxon>
        <taxon>Streptomyces</taxon>
    </lineage>
</organism>
<dbReference type="PATRIC" id="fig|66876.3.peg.2624"/>
<dbReference type="EMBL" id="LGKG01000101">
    <property type="protein sequence ID" value="KPC64386.1"/>
    <property type="molecule type" value="Genomic_DNA"/>
</dbReference>
<feature type="transmembrane region" description="Helical" evidence="7">
    <location>
        <begin position="139"/>
        <end position="159"/>
    </location>
</feature>
<evidence type="ECO:0000256" key="5">
    <source>
        <dbReference type="ARBA" id="ARBA00034078"/>
    </source>
</evidence>
<keyword evidence="7" id="KW-1133">Transmembrane helix</keyword>
<keyword evidence="7" id="KW-0472">Membrane</keyword>
<keyword evidence="10" id="KW-1185">Reference proteome</keyword>
<protein>
    <submittedName>
        <fullName evidence="9">(2Fe-2S)-binding protein</fullName>
    </submittedName>
</protein>
<comment type="caution">
    <text evidence="9">The sequence shown here is derived from an EMBL/GenBank/DDBJ whole genome shotgun (WGS) entry which is preliminary data.</text>
</comment>
<dbReference type="InterPro" id="IPR019251">
    <property type="entry name" value="DUF2231_TM"/>
</dbReference>
<evidence type="ECO:0000313" key="10">
    <source>
        <dbReference type="Proteomes" id="UP000037982"/>
    </source>
</evidence>
<keyword evidence="4" id="KW-0411">Iron-sulfur</keyword>
<dbReference type="GO" id="GO:0051537">
    <property type="term" value="F:2 iron, 2 sulfur cluster binding"/>
    <property type="evidence" value="ECO:0007669"/>
    <property type="project" value="UniProtKB-KW"/>
</dbReference>
<evidence type="ECO:0000256" key="1">
    <source>
        <dbReference type="ARBA" id="ARBA00022714"/>
    </source>
</evidence>
<proteinExistence type="inferred from homology"/>
<evidence type="ECO:0000256" key="6">
    <source>
        <dbReference type="ARBA" id="ARBA00038001"/>
    </source>
</evidence>
<comment type="similarity">
    <text evidence="6">Belongs to the bacterial ring-hydroxylating dioxygenase ferredoxin component family.</text>
</comment>
<evidence type="ECO:0000256" key="4">
    <source>
        <dbReference type="ARBA" id="ARBA00023014"/>
    </source>
</evidence>
<evidence type="ECO:0000256" key="2">
    <source>
        <dbReference type="ARBA" id="ARBA00022723"/>
    </source>
</evidence>
<evidence type="ECO:0000259" key="8">
    <source>
        <dbReference type="PROSITE" id="PS51296"/>
    </source>
</evidence>
<keyword evidence="2" id="KW-0479">Metal-binding</keyword>
<dbReference type="PANTHER" id="PTHR21496:SF0">
    <property type="entry name" value="RIESKE DOMAIN-CONTAINING PROTEIN"/>
    <property type="match status" value="1"/>
</dbReference>
<dbReference type="Pfam" id="PF00355">
    <property type="entry name" value="Rieske"/>
    <property type="match status" value="1"/>
</dbReference>
<dbReference type="GO" id="GO:0016705">
    <property type="term" value="F:oxidoreductase activity, acting on paired donors, with incorporation or reduction of molecular oxygen"/>
    <property type="evidence" value="ECO:0007669"/>
    <property type="project" value="UniProtKB-ARBA"/>
</dbReference>
<dbReference type="AlphaFoldDB" id="A0A0N0XWV7"/>
<feature type="domain" description="Rieske" evidence="8">
    <location>
        <begin position="179"/>
        <end position="276"/>
    </location>
</feature>
<dbReference type="PROSITE" id="PS51296">
    <property type="entry name" value="RIESKE"/>
    <property type="match status" value="1"/>
</dbReference>